<dbReference type="PATRIC" id="fig|1121939.11.peg.1802"/>
<dbReference type="Proteomes" id="UP000014463">
    <property type="component" value="Unassembled WGS sequence"/>
</dbReference>
<dbReference type="InterPro" id="IPR011051">
    <property type="entry name" value="RmlC_Cupin_sf"/>
</dbReference>
<dbReference type="eggNOG" id="COG0662">
    <property type="taxonomic scope" value="Bacteria"/>
</dbReference>
<dbReference type="Gene3D" id="2.60.120.10">
    <property type="entry name" value="Jelly Rolls"/>
    <property type="match status" value="1"/>
</dbReference>
<organism evidence="2 3">
    <name type="scientific">Litchfieldella anticariensis (strain DSM 16096 / CECT 5854 / CIP 108499 / LMG 22089 / FP35)</name>
    <name type="common">Halomonas anticariensis</name>
    <dbReference type="NCBI Taxonomy" id="1121939"/>
    <lineage>
        <taxon>Bacteria</taxon>
        <taxon>Pseudomonadati</taxon>
        <taxon>Pseudomonadota</taxon>
        <taxon>Gammaproteobacteria</taxon>
        <taxon>Oceanospirillales</taxon>
        <taxon>Halomonadaceae</taxon>
        <taxon>Litchfieldella</taxon>
    </lineage>
</organism>
<evidence type="ECO:0000259" key="1">
    <source>
        <dbReference type="Pfam" id="PF07883"/>
    </source>
</evidence>
<dbReference type="InterPro" id="IPR014710">
    <property type="entry name" value="RmlC-like_jellyroll"/>
</dbReference>
<accession>S2KQY9</accession>
<dbReference type="STRING" id="1121939.L861_24065"/>
<gene>
    <name evidence="2" type="ORF">L861_24065</name>
</gene>
<dbReference type="RefSeq" id="WP_016416306.1">
    <property type="nucleotide sequence ID" value="NZ_AUAB01000015.1"/>
</dbReference>
<name>S2KQY9_LITA3</name>
<dbReference type="SUPFAM" id="SSF51182">
    <property type="entry name" value="RmlC-like cupins"/>
    <property type="match status" value="1"/>
</dbReference>
<keyword evidence="3" id="KW-1185">Reference proteome</keyword>
<comment type="caution">
    <text evidence="2">The sequence shown here is derived from an EMBL/GenBank/DDBJ whole genome shotgun (WGS) entry which is preliminary data.</text>
</comment>
<protein>
    <recommendedName>
        <fullName evidence="1">Cupin type-2 domain-containing protein</fullName>
    </recommendedName>
</protein>
<reference evidence="2 3" key="1">
    <citation type="journal article" date="2013" name="Genome Announc.">
        <title>Draft genome sequence of the moderately halophilic gammaproteobacterium Halomonas anticariensis FP35.</title>
        <authorList>
            <person name="Tahrioui A."/>
            <person name="Quesada E."/>
            <person name="Llamas I."/>
        </authorList>
    </citation>
    <scope>NUCLEOTIDE SEQUENCE [LARGE SCALE GENOMIC DNA]</scope>
    <source>
        <strain evidence="3">DSM 16096 / CECT 5854 / LMG 22089 / FP35</strain>
    </source>
</reference>
<feature type="domain" description="Cupin type-2" evidence="1">
    <location>
        <begin position="37"/>
        <end position="90"/>
    </location>
</feature>
<dbReference type="EMBL" id="ASTJ01000023">
    <property type="protein sequence ID" value="EPC02888.1"/>
    <property type="molecule type" value="Genomic_DNA"/>
</dbReference>
<dbReference type="InterPro" id="IPR013096">
    <property type="entry name" value="Cupin_2"/>
</dbReference>
<proteinExistence type="predicted"/>
<evidence type="ECO:0000313" key="3">
    <source>
        <dbReference type="Proteomes" id="UP000014463"/>
    </source>
</evidence>
<sequence length="111" mass="12543">MIADDFLKLDEADEAARLQASDNLFHVLFKRDDFSMELFAPRGTDTQTPHTQDEVYVISSGQSQFLRGDQVVSVRAGDALFVPAGMVHRFFDFSDDFRTWVIFFGPEGGCK</sequence>
<dbReference type="Pfam" id="PF07883">
    <property type="entry name" value="Cupin_2"/>
    <property type="match status" value="1"/>
</dbReference>
<dbReference type="AlphaFoldDB" id="S2KQY9"/>
<dbReference type="OrthoDB" id="9798709at2"/>
<evidence type="ECO:0000313" key="2">
    <source>
        <dbReference type="EMBL" id="EPC02888.1"/>
    </source>
</evidence>